<dbReference type="InterPro" id="IPR050625">
    <property type="entry name" value="ParA/MinD_ATPase"/>
</dbReference>
<dbReference type="Pfam" id="PF01656">
    <property type="entry name" value="CbiA"/>
    <property type="match status" value="1"/>
</dbReference>
<sequence>MGELMLVTSGKGGVGKSTVSFYTGLTLALRGRKVLIIELDTGLRSLDVIAGISEQTVYHLGDVTAGRVKPSEAIVSSPLCKNLQLLCAPFSPEDRIEPHRLAWLCQGLDRFYDYTFLDAPAGIGYGFKVGCTAARSALIVATPDPISARDGGVVCDLLAEAGITRRRLIINRVDAKAVARGPISDLDEVIDTVGARLLGVLPESTALHLAAVSGRALPEGEAATAFANIARRLEGEQVPLAVQ</sequence>
<dbReference type="InterPro" id="IPR027417">
    <property type="entry name" value="P-loop_NTPase"/>
</dbReference>
<dbReference type="PANTHER" id="PTHR43384">
    <property type="entry name" value="SEPTUM SITE-DETERMINING PROTEIN MIND HOMOLOG, CHLOROPLASTIC-RELATED"/>
    <property type="match status" value="1"/>
</dbReference>
<dbReference type="InterPro" id="IPR002586">
    <property type="entry name" value="CobQ/CobB/MinD/ParA_Nub-bd_dom"/>
</dbReference>
<keyword evidence="1" id="KW-0547">Nucleotide-binding</keyword>
<dbReference type="SUPFAM" id="SSF52540">
    <property type="entry name" value="P-loop containing nucleoside triphosphate hydrolases"/>
    <property type="match status" value="1"/>
</dbReference>
<dbReference type="PANTHER" id="PTHR43384:SF6">
    <property type="entry name" value="SEPTUM SITE-DETERMINING PROTEIN MIND HOMOLOG, CHLOROPLASTIC"/>
    <property type="match status" value="1"/>
</dbReference>
<dbReference type="RefSeq" id="WP_185915392.1">
    <property type="nucleotide sequence ID" value="NZ_JACMSD010000003.1"/>
</dbReference>
<evidence type="ECO:0000313" key="5">
    <source>
        <dbReference type="Proteomes" id="UP001205063"/>
    </source>
</evidence>
<feature type="domain" description="CobQ/CobB/MinD/ParA nucleotide binding" evidence="3">
    <location>
        <begin position="6"/>
        <end position="214"/>
    </location>
</feature>
<keyword evidence="2" id="KW-0067">ATP-binding</keyword>
<dbReference type="EMBL" id="JANGAB010000001">
    <property type="protein sequence ID" value="MCQ4948607.1"/>
    <property type="molecule type" value="Genomic_DNA"/>
</dbReference>
<evidence type="ECO:0000256" key="2">
    <source>
        <dbReference type="ARBA" id="ARBA00022840"/>
    </source>
</evidence>
<gene>
    <name evidence="4" type="ORF">NE646_02840</name>
</gene>
<proteinExistence type="predicted"/>
<organism evidence="4 5">
    <name type="scientific">Bittarella massiliensis</name>
    <name type="common">ex Durand et al. 2017</name>
    <dbReference type="NCBI Taxonomy" id="1720313"/>
    <lineage>
        <taxon>Bacteria</taxon>
        <taxon>Bacillati</taxon>
        <taxon>Bacillota</taxon>
        <taxon>Clostridia</taxon>
        <taxon>Eubacteriales</taxon>
        <taxon>Oscillospiraceae</taxon>
        <taxon>Bittarella (ex Durand et al. 2017)</taxon>
    </lineage>
</organism>
<evidence type="ECO:0000259" key="3">
    <source>
        <dbReference type="Pfam" id="PF01656"/>
    </source>
</evidence>
<reference evidence="4" key="1">
    <citation type="submission" date="2022-06" db="EMBL/GenBank/DDBJ databases">
        <title>Isolation of gut microbiota from human fecal samples.</title>
        <authorList>
            <person name="Pamer E.G."/>
            <person name="Barat B."/>
            <person name="Waligurski E."/>
            <person name="Medina S."/>
            <person name="Paddock L."/>
            <person name="Mostad J."/>
        </authorList>
    </citation>
    <scope>NUCLEOTIDE SEQUENCE</scope>
    <source>
        <strain evidence="4">DFI.7.96</strain>
    </source>
</reference>
<dbReference type="AlphaFoldDB" id="A0AAW5K9L7"/>
<accession>A0AAW5K9L7</accession>
<dbReference type="GO" id="GO:0005829">
    <property type="term" value="C:cytosol"/>
    <property type="evidence" value="ECO:0007669"/>
    <property type="project" value="TreeGrafter"/>
</dbReference>
<evidence type="ECO:0000313" key="4">
    <source>
        <dbReference type="EMBL" id="MCQ4948607.1"/>
    </source>
</evidence>
<name>A0AAW5K9L7_9FIRM</name>
<dbReference type="GO" id="GO:0051782">
    <property type="term" value="P:negative regulation of cell division"/>
    <property type="evidence" value="ECO:0007669"/>
    <property type="project" value="TreeGrafter"/>
</dbReference>
<comment type="caution">
    <text evidence="4">The sequence shown here is derived from an EMBL/GenBank/DDBJ whole genome shotgun (WGS) entry which is preliminary data.</text>
</comment>
<dbReference type="Proteomes" id="UP001205063">
    <property type="component" value="Unassembled WGS sequence"/>
</dbReference>
<evidence type="ECO:0000256" key="1">
    <source>
        <dbReference type="ARBA" id="ARBA00022741"/>
    </source>
</evidence>
<protein>
    <submittedName>
        <fullName evidence="4">AAA family ATPase</fullName>
    </submittedName>
</protein>
<dbReference type="GO" id="GO:0016887">
    <property type="term" value="F:ATP hydrolysis activity"/>
    <property type="evidence" value="ECO:0007669"/>
    <property type="project" value="TreeGrafter"/>
</dbReference>
<dbReference type="Gene3D" id="3.40.50.300">
    <property type="entry name" value="P-loop containing nucleotide triphosphate hydrolases"/>
    <property type="match status" value="1"/>
</dbReference>
<dbReference type="GO" id="GO:0009898">
    <property type="term" value="C:cytoplasmic side of plasma membrane"/>
    <property type="evidence" value="ECO:0007669"/>
    <property type="project" value="TreeGrafter"/>
</dbReference>
<dbReference type="GO" id="GO:0005524">
    <property type="term" value="F:ATP binding"/>
    <property type="evidence" value="ECO:0007669"/>
    <property type="project" value="UniProtKB-KW"/>
</dbReference>